<sequence length="147" mass="16268">MKQLRNYIRKAALVGIIIAAGYSSCAKNVDAAYAPNTAGSLNMMKSANMRVLLAETDKSTKSVKANDLYPISVQTDGKVRYGYINNTGKMVIQPIYESGENFSEGLAVVYNNNKNQVINQKGEIIFETELRLDFFISLIQKQESSIS</sequence>
<dbReference type="Pfam" id="PF14903">
    <property type="entry name" value="WG_beta_rep"/>
    <property type="match status" value="1"/>
</dbReference>
<feature type="signal peptide" evidence="1">
    <location>
        <begin position="1"/>
        <end position="26"/>
    </location>
</feature>
<evidence type="ECO:0000256" key="1">
    <source>
        <dbReference type="SAM" id="SignalP"/>
    </source>
</evidence>
<protein>
    <recommendedName>
        <fullName evidence="4">WG repeat-containing protein</fullName>
    </recommendedName>
</protein>
<dbReference type="PANTHER" id="PTHR37841">
    <property type="entry name" value="GLR2918 PROTEIN"/>
    <property type="match status" value="1"/>
</dbReference>
<evidence type="ECO:0000313" key="3">
    <source>
        <dbReference type="Proteomes" id="UP000464314"/>
    </source>
</evidence>
<gene>
    <name evidence="2" type="ORF">Ana3638_04435</name>
</gene>
<name>A0A6P1TI57_9FIRM</name>
<dbReference type="EMBL" id="CP048000">
    <property type="protein sequence ID" value="QHQ60123.1"/>
    <property type="molecule type" value="Genomic_DNA"/>
</dbReference>
<dbReference type="RefSeq" id="WP_161836959.1">
    <property type="nucleotide sequence ID" value="NZ_CP048000.1"/>
</dbReference>
<dbReference type="KEGG" id="anr:Ana3638_04435"/>
<accession>A0A6P1TI57</accession>
<dbReference type="AlphaFoldDB" id="A0A6P1TI57"/>
<evidence type="ECO:0008006" key="4">
    <source>
        <dbReference type="Google" id="ProtNLM"/>
    </source>
</evidence>
<reference evidence="2 3" key="1">
    <citation type="submission" date="2020-01" db="EMBL/GenBank/DDBJ databases">
        <title>Genome analysis of Anaerocolumna sp. CBA3638.</title>
        <authorList>
            <person name="Kim J."/>
            <person name="Roh S.W."/>
        </authorList>
    </citation>
    <scope>NUCLEOTIDE SEQUENCE [LARGE SCALE GENOMIC DNA]</scope>
    <source>
        <strain evidence="2 3">CBA3638</strain>
    </source>
</reference>
<keyword evidence="1" id="KW-0732">Signal</keyword>
<organism evidence="2 3">
    <name type="scientific">Anaerocolumna sedimenticola</name>
    <dbReference type="NCBI Taxonomy" id="2696063"/>
    <lineage>
        <taxon>Bacteria</taxon>
        <taxon>Bacillati</taxon>
        <taxon>Bacillota</taxon>
        <taxon>Clostridia</taxon>
        <taxon>Lachnospirales</taxon>
        <taxon>Lachnospiraceae</taxon>
        <taxon>Anaerocolumna</taxon>
    </lineage>
</organism>
<dbReference type="PANTHER" id="PTHR37841:SF1">
    <property type="entry name" value="DUF3298 DOMAIN-CONTAINING PROTEIN"/>
    <property type="match status" value="1"/>
</dbReference>
<proteinExistence type="predicted"/>
<feature type="chain" id="PRO_5038579223" description="WG repeat-containing protein" evidence="1">
    <location>
        <begin position="27"/>
        <end position="147"/>
    </location>
</feature>
<dbReference type="Proteomes" id="UP000464314">
    <property type="component" value="Chromosome"/>
</dbReference>
<dbReference type="InterPro" id="IPR032774">
    <property type="entry name" value="WG_beta_rep"/>
</dbReference>
<keyword evidence="3" id="KW-1185">Reference proteome</keyword>
<evidence type="ECO:0000313" key="2">
    <source>
        <dbReference type="EMBL" id="QHQ60123.1"/>
    </source>
</evidence>